<reference evidence="3 4" key="1">
    <citation type="journal article" date="2020" name="Insects">
        <title>Bacteria Belonging to Pseudomonas typographi sp. nov. from the Bark Beetle Ips typographus Have Genomic Potential to Aid in the Host Ecology.</title>
        <authorList>
            <person name="Peral-Aranega E."/>
            <person name="Saati-Santamaria Z."/>
            <person name="Kolarik M."/>
            <person name="Rivas R."/>
            <person name="Garcia-Fraile P."/>
        </authorList>
    </citation>
    <scope>NUCLEOTIDE SEQUENCE [LARGE SCALE GENOMIC DNA]</scope>
    <source>
        <strain evidence="3 4">CA3A</strain>
    </source>
</reference>
<comment type="caution">
    <text evidence="3">The sequence shown here is derived from an EMBL/GenBank/DDBJ whole genome shotgun (WGS) entry which is preliminary data.</text>
</comment>
<accession>A0ABR7Z0U4</accession>
<dbReference type="Pfam" id="PF09084">
    <property type="entry name" value="NMT1"/>
    <property type="match status" value="1"/>
</dbReference>
<dbReference type="Proteomes" id="UP000805841">
    <property type="component" value="Unassembled WGS sequence"/>
</dbReference>
<dbReference type="InterPro" id="IPR015168">
    <property type="entry name" value="SsuA/THI5"/>
</dbReference>
<gene>
    <name evidence="3" type="ORF">HAQ05_10325</name>
</gene>
<feature type="signal peptide" evidence="1">
    <location>
        <begin position="1"/>
        <end position="22"/>
    </location>
</feature>
<evidence type="ECO:0000259" key="2">
    <source>
        <dbReference type="Pfam" id="PF09084"/>
    </source>
</evidence>
<dbReference type="EMBL" id="JAAOCA010000011">
    <property type="protein sequence ID" value="MBD1599098.1"/>
    <property type="molecule type" value="Genomic_DNA"/>
</dbReference>
<feature type="domain" description="SsuA/THI5-like" evidence="2">
    <location>
        <begin position="81"/>
        <end position="240"/>
    </location>
</feature>
<keyword evidence="4" id="KW-1185">Reference proteome</keyword>
<dbReference type="PANTHER" id="PTHR30024">
    <property type="entry name" value="ALIPHATIC SULFONATES-BINDING PROTEIN-RELATED"/>
    <property type="match status" value="1"/>
</dbReference>
<protein>
    <submittedName>
        <fullName evidence="3">ABC transporter substrate-binding protein</fullName>
    </submittedName>
</protein>
<dbReference type="PANTHER" id="PTHR30024:SF21">
    <property type="entry name" value="ABC TRANSPORTER SUBSTRATE-BINDING PROTEIN"/>
    <property type="match status" value="1"/>
</dbReference>
<dbReference type="SUPFAM" id="SSF53850">
    <property type="entry name" value="Periplasmic binding protein-like II"/>
    <property type="match status" value="1"/>
</dbReference>
<name>A0ABR7Z0U4_9PSED</name>
<sequence length="356" mass="38446">MITSWCKALVATLLLSVTVVHAETAPAVIRIGVPDLSTNAKPYAPGLLGIVQQRQQLEQAFAAGGTRIEWRFFRGAGPAINEAFANGQLDFAALGDLAAIIGRASGLDTRLLMGMRGTHLFLASTPEAAIHSVADLKGKRIALYRGTADQLSFDRVLAGAGLSEKDLQIINLDWTAAAAALLAGQVDATWSNLNLLKLRDRGIEINLSTKSLPLLATTQGGVVASQAFLSQYPEATQRVVDQLVSDAVWLQQPEHYEQYLVEQEQVSGIPAALAREESAGADLTFRYSPRFDTFLTASFSQSIEQAKALGLIRRPFKVGEWFAPQFVEAALRKQSLQALWPDYDEQGRAITAPAGS</sequence>
<evidence type="ECO:0000256" key="1">
    <source>
        <dbReference type="SAM" id="SignalP"/>
    </source>
</evidence>
<organism evidence="3 4">
    <name type="scientific">Pseudomonas typographi</name>
    <dbReference type="NCBI Taxonomy" id="2715964"/>
    <lineage>
        <taxon>Bacteria</taxon>
        <taxon>Pseudomonadati</taxon>
        <taxon>Pseudomonadota</taxon>
        <taxon>Gammaproteobacteria</taxon>
        <taxon>Pseudomonadales</taxon>
        <taxon>Pseudomonadaceae</taxon>
        <taxon>Pseudomonas</taxon>
    </lineage>
</organism>
<dbReference type="Gene3D" id="3.40.190.10">
    <property type="entry name" value="Periplasmic binding protein-like II"/>
    <property type="match status" value="2"/>
</dbReference>
<dbReference type="RefSeq" id="WP_190420084.1">
    <property type="nucleotide sequence ID" value="NZ_JAAOCA010000011.1"/>
</dbReference>
<feature type="chain" id="PRO_5046266523" evidence="1">
    <location>
        <begin position="23"/>
        <end position="356"/>
    </location>
</feature>
<proteinExistence type="predicted"/>
<keyword evidence="1" id="KW-0732">Signal</keyword>
<evidence type="ECO:0000313" key="3">
    <source>
        <dbReference type="EMBL" id="MBD1599098.1"/>
    </source>
</evidence>
<evidence type="ECO:0000313" key="4">
    <source>
        <dbReference type="Proteomes" id="UP000805841"/>
    </source>
</evidence>